<sequence>MMECRDKKESHVSEGFKEWLEWPLEFVGYVETDSASWTCVLI</sequence>
<name>A0A078IP43_BRANA</name>
<reference evidence="2 3" key="1">
    <citation type="journal article" date="2014" name="Science">
        <title>Plant genetics. Early allopolyploid evolution in the post-Neolithic Brassica napus oilseed genome.</title>
        <authorList>
            <person name="Chalhoub B."/>
            <person name="Denoeud F."/>
            <person name="Liu S."/>
            <person name="Parkin I.A."/>
            <person name="Tang H."/>
            <person name="Wang X."/>
            <person name="Chiquet J."/>
            <person name="Belcram H."/>
            <person name="Tong C."/>
            <person name="Samans B."/>
            <person name="Correa M."/>
            <person name="Da Silva C."/>
            <person name="Just J."/>
            <person name="Falentin C."/>
            <person name="Koh C.S."/>
            <person name="Le Clainche I."/>
            <person name="Bernard M."/>
            <person name="Bento P."/>
            <person name="Noel B."/>
            <person name="Labadie K."/>
            <person name="Alberti A."/>
            <person name="Charles M."/>
            <person name="Arnaud D."/>
            <person name="Guo H."/>
            <person name="Daviaud C."/>
            <person name="Alamery S."/>
            <person name="Jabbari K."/>
            <person name="Zhao M."/>
            <person name="Edger P.P."/>
            <person name="Chelaifa H."/>
            <person name="Tack D."/>
            <person name="Lassalle G."/>
            <person name="Mestiri I."/>
            <person name="Schnel N."/>
            <person name="Le Paslier M.C."/>
            <person name="Fan G."/>
            <person name="Renault V."/>
            <person name="Bayer P.E."/>
            <person name="Golicz A.A."/>
            <person name="Manoli S."/>
            <person name="Lee T.H."/>
            <person name="Thi V.H."/>
            <person name="Chalabi S."/>
            <person name="Hu Q."/>
            <person name="Fan C."/>
            <person name="Tollenaere R."/>
            <person name="Lu Y."/>
            <person name="Battail C."/>
            <person name="Shen J."/>
            <person name="Sidebottom C.H."/>
            <person name="Wang X."/>
            <person name="Canaguier A."/>
            <person name="Chauveau A."/>
            <person name="Berard A."/>
            <person name="Deniot G."/>
            <person name="Guan M."/>
            <person name="Liu Z."/>
            <person name="Sun F."/>
            <person name="Lim Y.P."/>
            <person name="Lyons E."/>
            <person name="Town C.D."/>
            <person name="Bancroft I."/>
            <person name="Wang X."/>
            <person name="Meng J."/>
            <person name="Ma J."/>
            <person name="Pires J.C."/>
            <person name="King G.J."/>
            <person name="Brunel D."/>
            <person name="Delourme R."/>
            <person name="Renard M."/>
            <person name="Aury J.M."/>
            <person name="Adams K.L."/>
            <person name="Batley J."/>
            <person name="Snowdon R.J."/>
            <person name="Tost J."/>
            <person name="Edwards D."/>
            <person name="Zhou Y."/>
            <person name="Hua W."/>
            <person name="Sharpe A.G."/>
            <person name="Paterson A.H."/>
            <person name="Guan C."/>
            <person name="Wincker P."/>
        </authorList>
    </citation>
    <scope>NUCLEOTIDE SEQUENCE [LARGE SCALE GENOMIC DNA]</scope>
    <source>
        <strain evidence="3">cv. Darmor-bzh</strain>
    </source>
</reference>
<protein>
    <submittedName>
        <fullName evidence="1">(rape) hypothetical protein</fullName>
    </submittedName>
    <submittedName>
        <fullName evidence="2">BnaA01g37190D protein</fullName>
    </submittedName>
</protein>
<gene>
    <name evidence="2" type="primary">BnaA01g37190D</name>
    <name evidence="1" type="ORF">DARMORV10_A01P39850.1</name>
    <name evidence="2" type="ORF">GSBRNA2T00004098001</name>
</gene>
<dbReference type="EMBL" id="LK033023">
    <property type="protein sequence ID" value="CDY51736.1"/>
    <property type="molecule type" value="Genomic_DNA"/>
</dbReference>
<reference evidence="2" key="2">
    <citation type="submission" date="2014-06" db="EMBL/GenBank/DDBJ databases">
        <authorList>
            <person name="Genoscope - CEA"/>
        </authorList>
    </citation>
    <scope>NUCLEOTIDE SEQUENCE</scope>
</reference>
<dbReference type="Proteomes" id="UP001295469">
    <property type="component" value="Chromosome A01"/>
</dbReference>
<dbReference type="Proteomes" id="UP000028999">
    <property type="component" value="Unassembled WGS sequence"/>
</dbReference>
<evidence type="ECO:0000313" key="2">
    <source>
        <dbReference type="EMBL" id="CDY51736.1"/>
    </source>
</evidence>
<dbReference type="Gramene" id="CDY51736">
    <property type="protein sequence ID" value="CDY51736"/>
    <property type="gene ID" value="GSBRNA2T00004098001"/>
</dbReference>
<proteinExistence type="predicted"/>
<evidence type="ECO:0000313" key="3">
    <source>
        <dbReference type="Proteomes" id="UP000028999"/>
    </source>
</evidence>
<dbReference type="AlphaFoldDB" id="A0A078IP43"/>
<evidence type="ECO:0000313" key="1">
    <source>
        <dbReference type="EMBL" id="CAF2155277.1"/>
    </source>
</evidence>
<reference evidence="1" key="3">
    <citation type="submission" date="2021-01" db="EMBL/GenBank/DDBJ databases">
        <authorList>
            <consortium name="Genoscope - CEA"/>
            <person name="William W."/>
        </authorList>
    </citation>
    <scope>NUCLEOTIDE SEQUENCE</scope>
</reference>
<organism evidence="2 3">
    <name type="scientific">Brassica napus</name>
    <name type="common">Rape</name>
    <dbReference type="NCBI Taxonomy" id="3708"/>
    <lineage>
        <taxon>Eukaryota</taxon>
        <taxon>Viridiplantae</taxon>
        <taxon>Streptophyta</taxon>
        <taxon>Embryophyta</taxon>
        <taxon>Tracheophyta</taxon>
        <taxon>Spermatophyta</taxon>
        <taxon>Magnoliopsida</taxon>
        <taxon>eudicotyledons</taxon>
        <taxon>Gunneridae</taxon>
        <taxon>Pentapetalae</taxon>
        <taxon>rosids</taxon>
        <taxon>malvids</taxon>
        <taxon>Brassicales</taxon>
        <taxon>Brassicaceae</taxon>
        <taxon>Brassiceae</taxon>
        <taxon>Brassica</taxon>
    </lineage>
</organism>
<dbReference type="EMBL" id="HG994355">
    <property type="protein sequence ID" value="CAF2155277.1"/>
    <property type="molecule type" value="Genomic_DNA"/>
</dbReference>
<keyword evidence="3" id="KW-1185">Reference proteome</keyword>
<dbReference type="PaxDb" id="3708-A0A078IP43"/>
<accession>A0A078IP43</accession>